<sequence>MIVNVCASSISREPVKQYTNYYYETSSERKTSKPSTERKCLSREKAGKPLSVKAKAKKFLQKIRRLIAGRIAKASMKA</sequence>
<proteinExistence type="predicted"/>
<organism evidence="1 2">
    <name type="scientific">Haemonchus contortus</name>
    <name type="common">Barber pole worm</name>
    <dbReference type="NCBI Taxonomy" id="6289"/>
    <lineage>
        <taxon>Eukaryota</taxon>
        <taxon>Metazoa</taxon>
        <taxon>Ecdysozoa</taxon>
        <taxon>Nematoda</taxon>
        <taxon>Chromadorea</taxon>
        <taxon>Rhabditida</taxon>
        <taxon>Rhabditina</taxon>
        <taxon>Rhabditomorpha</taxon>
        <taxon>Strongyloidea</taxon>
        <taxon>Trichostrongylidae</taxon>
        <taxon>Haemonchus</taxon>
    </lineage>
</organism>
<evidence type="ECO:0000313" key="1">
    <source>
        <dbReference type="Proteomes" id="UP000025227"/>
    </source>
</evidence>
<protein>
    <submittedName>
        <fullName evidence="2">Ovule protein</fullName>
    </submittedName>
</protein>
<keyword evidence="1" id="KW-1185">Reference proteome</keyword>
<dbReference type="WBParaSite" id="HCON_00191450-00001">
    <property type="protein sequence ID" value="HCON_00191450-00001"/>
    <property type="gene ID" value="HCON_00191450"/>
</dbReference>
<evidence type="ECO:0000313" key="2">
    <source>
        <dbReference type="WBParaSite" id="HCON_00191450-00001"/>
    </source>
</evidence>
<dbReference type="Proteomes" id="UP000025227">
    <property type="component" value="Unplaced"/>
</dbReference>
<accession>A0A7I4Z6C3</accession>
<dbReference type="OrthoDB" id="5852552at2759"/>
<name>A0A7I4Z6C3_HAECO</name>
<reference evidence="2" key="1">
    <citation type="submission" date="2020-12" db="UniProtKB">
        <authorList>
            <consortium name="WormBaseParasite"/>
        </authorList>
    </citation>
    <scope>IDENTIFICATION</scope>
    <source>
        <strain evidence="2">MHco3</strain>
    </source>
</reference>
<dbReference type="AlphaFoldDB" id="A0A7I4Z6C3"/>